<dbReference type="Gramene" id="AUR62009865-RA">
    <property type="protein sequence ID" value="AUR62009865-RA:cds"/>
    <property type="gene ID" value="AUR62009865"/>
</dbReference>
<evidence type="ECO:0000256" key="1">
    <source>
        <dbReference type="PROSITE-ProRule" id="PRU00023"/>
    </source>
</evidence>
<dbReference type="InterPro" id="IPR002110">
    <property type="entry name" value="Ankyrin_rpt"/>
</dbReference>
<dbReference type="EnsemblPlants" id="AUR62009865-RA">
    <property type="protein sequence ID" value="AUR62009865-RA:cds"/>
    <property type="gene ID" value="AUR62009865"/>
</dbReference>
<proteinExistence type="predicted"/>
<reference evidence="2" key="1">
    <citation type="journal article" date="2017" name="Nature">
        <title>The genome of Chenopodium quinoa.</title>
        <authorList>
            <person name="Jarvis D.E."/>
            <person name="Ho Y.S."/>
            <person name="Lightfoot D.J."/>
            <person name="Schmoeckel S.M."/>
            <person name="Li B."/>
            <person name="Borm T.J.A."/>
            <person name="Ohyanagi H."/>
            <person name="Mineta K."/>
            <person name="Michell C.T."/>
            <person name="Saber N."/>
            <person name="Kharbatia N.M."/>
            <person name="Rupper R.R."/>
            <person name="Sharp A.R."/>
            <person name="Dally N."/>
            <person name="Boughton B.A."/>
            <person name="Woo Y.H."/>
            <person name="Gao G."/>
            <person name="Schijlen E.G.W.M."/>
            <person name="Guo X."/>
            <person name="Momin A.A."/>
            <person name="Negrao S."/>
            <person name="Al-Babili S."/>
            <person name="Gehring C."/>
            <person name="Roessner U."/>
            <person name="Jung C."/>
            <person name="Murphy K."/>
            <person name="Arold S.T."/>
            <person name="Gojobori T."/>
            <person name="van der Linden C.G."/>
            <person name="van Loo E.N."/>
            <person name="Jellen E.N."/>
            <person name="Maughan P.J."/>
            <person name="Tester M."/>
        </authorList>
    </citation>
    <scope>NUCLEOTIDE SEQUENCE [LARGE SCALE GENOMIC DNA]</scope>
    <source>
        <strain evidence="2">cv. PI 614886</strain>
    </source>
</reference>
<keyword evidence="3" id="KW-1185">Reference proteome</keyword>
<keyword evidence="1" id="KW-0040">ANK repeat</keyword>
<protein>
    <submittedName>
        <fullName evidence="2">Uncharacterized protein</fullName>
    </submittedName>
</protein>
<dbReference type="PANTHER" id="PTHR24128">
    <property type="entry name" value="HOMEOBOX PROTEIN WARIAI"/>
    <property type="match status" value="1"/>
</dbReference>
<dbReference type="PROSITE" id="PS50297">
    <property type="entry name" value="ANK_REP_REGION"/>
    <property type="match status" value="1"/>
</dbReference>
<dbReference type="PANTHER" id="PTHR24128:SF101">
    <property type="entry name" value="ANKYRIN REPEAT-CONTAINING PROTEIN BDA1-LIKE"/>
    <property type="match status" value="1"/>
</dbReference>
<dbReference type="SUPFAM" id="SSF48403">
    <property type="entry name" value="Ankyrin repeat"/>
    <property type="match status" value="1"/>
</dbReference>
<dbReference type="OMA" id="PEICLVC"/>
<evidence type="ECO:0000313" key="3">
    <source>
        <dbReference type="Proteomes" id="UP000596660"/>
    </source>
</evidence>
<dbReference type="PROSITE" id="PS50088">
    <property type="entry name" value="ANK_REPEAT"/>
    <property type="match status" value="1"/>
</dbReference>
<dbReference type="AlphaFoldDB" id="A0A803LDC6"/>
<name>A0A803LDC6_CHEQI</name>
<evidence type="ECO:0000313" key="2">
    <source>
        <dbReference type="EnsemblPlants" id="AUR62009865-RA:cds"/>
    </source>
</evidence>
<dbReference type="SMART" id="SM00248">
    <property type="entry name" value="ANK"/>
    <property type="match status" value="4"/>
</dbReference>
<dbReference type="Pfam" id="PF12796">
    <property type="entry name" value="Ank_2"/>
    <property type="match status" value="2"/>
</dbReference>
<dbReference type="Proteomes" id="UP000596660">
    <property type="component" value="Unplaced"/>
</dbReference>
<feature type="repeat" description="ANK" evidence="1">
    <location>
        <begin position="72"/>
        <end position="96"/>
    </location>
</feature>
<reference evidence="2" key="2">
    <citation type="submission" date="2021-03" db="UniProtKB">
        <authorList>
            <consortium name="EnsemblPlants"/>
        </authorList>
    </citation>
    <scope>IDENTIFICATION</scope>
</reference>
<accession>A0A803LDC6</accession>
<dbReference type="InterPro" id="IPR036770">
    <property type="entry name" value="Ankyrin_rpt-contain_sf"/>
</dbReference>
<sequence length="202" mass="22279">MEMEKKLYEAAFEGNVPNLKALIQEDPLILDRISTAFFQDTPLHVATLRGRLEFVHAVLSHNPQLAAEPDSLGHLPLHVASAKGNVEIVRELLRVGPSSCLARTKDGKLPLHLAIMKGVKVEVLTELTRACPESTRSRVDGGCSILHLCVRYDNLDALKVLVEMFKGQSDCNDLLNEINDDGNTVLHLAALHKNLEVLFLSC</sequence>
<dbReference type="Gene3D" id="1.25.40.20">
    <property type="entry name" value="Ankyrin repeat-containing domain"/>
    <property type="match status" value="1"/>
</dbReference>
<organism evidence="2 3">
    <name type="scientific">Chenopodium quinoa</name>
    <name type="common">Quinoa</name>
    <dbReference type="NCBI Taxonomy" id="63459"/>
    <lineage>
        <taxon>Eukaryota</taxon>
        <taxon>Viridiplantae</taxon>
        <taxon>Streptophyta</taxon>
        <taxon>Embryophyta</taxon>
        <taxon>Tracheophyta</taxon>
        <taxon>Spermatophyta</taxon>
        <taxon>Magnoliopsida</taxon>
        <taxon>eudicotyledons</taxon>
        <taxon>Gunneridae</taxon>
        <taxon>Pentapetalae</taxon>
        <taxon>Caryophyllales</taxon>
        <taxon>Chenopodiaceae</taxon>
        <taxon>Chenopodioideae</taxon>
        <taxon>Atripliceae</taxon>
        <taxon>Chenopodium</taxon>
    </lineage>
</organism>